<dbReference type="AlphaFoldDB" id="A0A1G9WUW3"/>
<dbReference type="PANTHER" id="PTHR33204:SF29">
    <property type="entry name" value="TRANSCRIPTIONAL REGULATOR"/>
    <property type="match status" value="1"/>
</dbReference>
<keyword evidence="6" id="KW-1185">Reference proteome</keyword>
<dbReference type="Proteomes" id="UP000187651">
    <property type="component" value="Unassembled WGS sequence"/>
</dbReference>
<dbReference type="OrthoDB" id="9791143at2"/>
<keyword evidence="3" id="KW-0804">Transcription</keyword>
<sequence>MKEDKKQSIYCPIEYGLQVFGGKWKARVICVLNDKGTLRYNQLREEMPEITDGMLASTLKELMQENIVERKQYGEIPPRVEYSLTPKGESTLPILDIIRKWSMEQFKIEAKGNLEAAQKRLEEAVKADRTSCLANMVIDTDLKNAN</sequence>
<dbReference type="RefSeq" id="WP_074521501.1">
    <property type="nucleotide sequence ID" value="NZ_FNHZ01000003.1"/>
</dbReference>
<evidence type="ECO:0000256" key="3">
    <source>
        <dbReference type="ARBA" id="ARBA00023163"/>
    </source>
</evidence>
<organism evidence="5 6">
    <name type="scientific">Lachnospira pectinoschiza</name>
    <dbReference type="NCBI Taxonomy" id="28052"/>
    <lineage>
        <taxon>Bacteria</taxon>
        <taxon>Bacillati</taxon>
        <taxon>Bacillota</taxon>
        <taxon>Clostridia</taxon>
        <taxon>Lachnospirales</taxon>
        <taxon>Lachnospiraceae</taxon>
        <taxon>Lachnospira</taxon>
    </lineage>
</organism>
<dbReference type="GO" id="GO:0003677">
    <property type="term" value="F:DNA binding"/>
    <property type="evidence" value="ECO:0007669"/>
    <property type="project" value="UniProtKB-KW"/>
</dbReference>
<protein>
    <submittedName>
        <fullName evidence="5">Transcriptional regulator, HxlR family</fullName>
    </submittedName>
</protein>
<proteinExistence type="predicted"/>
<dbReference type="SUPFAM" id="SSF46785">
    <property type="entry name" value="Winged helix' DNA-binding domain"/>
    <property type="match status" value="1"/>
</dbReference>
<name>A0A1G9WUW3_9FIRM</name>
<dbReference type="InterPro" id="IPR036388">
    <property type="entry name" value="WH-like_DNA-bd_sf"/>
</dbReference>
<evidence type="ECO:0000256" key="1">
    <source>
        <dbReference type="ARBA" id="ARBA00023015"/>
    </source>
</evidence>
<feature type="domain" description="HTH hxlR-type" evidence="4">
    <location>
        <begin position="11"/>
        <end position="110"/>
    </location>
</feature>
<keyword evidence="2" id="KW-0238">DNA-binding</keyword>
<dbReference type="PROSITE" id="PS51118">
    <property type="entry name" value="HTH_HXLR"/>
    <property type="match status" value="1"/>
</dbReference>
<dbReference type="Gene3D" id="1.10.10.10">
    <property type="entry name" value="Winged helix-like DNA-binding domain superfamily/Winged helix DNA-binding domain"/>
    <property type="match status" value="1"/>
</dbReference>
<gene>
    <name evidence="5" type="ORF">SAMN05216544_1356</name>
</gene>
<evidence type="ECO:0000259" key="4">
    <source>
        <dbReference type="PROSITE" id="PS51118"/>
    </source>
</evidence>
<keyword evidence="1" id="KW-0805">Transcription regulation</keyword>
<evidence type="ECO:0000256" key="2">
    <source>
        <dbReference type="ARBA" id="ARBA00023125"/>
    </source>
</evidence>
<dbReference type="InterPro" id="IPR002577">
    <property type="entry name" value="HTH_HxlR"/>
</dbReference>
<evidence type="ECO:0000313" key="6">
    <source>
        <dbReference type="Proteomes" id="UP000187651"/>
    </source>
</evidence>
<dbReference type="PANTHER" id="PTHR33204">
    <property type="entry name" value="TRANSCRIPTIONAL REGULATOR, MARR FAMILY"/>
    <property type="match status" value="1"/>
</dbReference>
<dbReference type="Pfam" id="PF01638">
    <property type="entry name" value="HxlR"/>
    <property type="match status" value="1"/>
</dbReference>
<accession>A0A1G9WUW3</accession>
<reference evidence="6" key="1">
    <citation type="submission" date="2016-10" db="EMBL/GenBank/DDBJ databases">
        <authorList>
            <person name="Varghese N."/>
            <person name="Submissions S."/>
        </authorList>
    </citation>
    <scope>NUCLEOTIDE SEQUENCE [LARGE SCALE GENOMIC DNA]</scope>
    <source>
        <strain evidence="6">M83</strain>
    </source>
</reference>
<dbReference type="EMBL" id="FNHZ01000003">
    <property type="protein sequence ID" value="SDM88342.1"/>
    <property type="molecule type" value="Genomic_DNA"/>
</dbReference>
<dbReference type="InterPro" id="IPR036390">
    <property type="entry name" value="WH_DNA-bd_sf"/>
</dbReference>
<evidence type="ECO:0000313" key="5">
    <source>
        <dbReference type="EMBL" id="SDM88342.1"/>
    </source>
</evidence>